<reference evidence="2" key="3">
    <citation type="submission" date="2025-09" db="UniProtKB">
        <authorList>
            <consortium name="Ensembl"/>
        </authorList>
    </citation>
    <scope>IDENTIFICATION</scope>
</reference>
<organism evidence="2 3">
    <name type="scientific">Maylandia zebra</name>
    <name type="common">zebra mbuna</name>
    <dbReference type="NCBI Taxonomy" id="106582"/>
    <lineage>
        <taxon>Eukaryota</taxon>
        <taxon>Metazoa</taxon>
        <taxon>Chordata</taxon>
        <taxon>Craniata</taxon>
        <taxon>Vertebrata</taxon>
        <taxon>Euteleostomi</taxon>
        <taxon>Actinopterygii</taxon>
        <taxon>Neopterygii</taxon>
        <taxon>Teleostei</taxon>
        <taxon>Neoteleostei</taxon>
        <taxon>Acanthomorphata</taxon>
        <taxon>Ovalentaria</taxon>
        <taxon>Cichlomorphae</taxon>
        <taxon>Cichliformes</taxon>
        <taxon>Cichlidae</taxon>
        <taxon>African cichlids</taxon>
        <taxon>Pseudocrenilabrinae</taxon>
        <taxon>Haplochromini</taxon>
        <taxon>Maylandia</taxon>
        <taxon>Maylandia zebra complex</taxon>
    </lineage>
</organism>
<reference evidence="2 3" key="1">
    <citation type="journal article" date="2014" name="Nature">
        <title>The genomic substrate for adaptive radiation in African cichlid fish.</title>
        <authorList>
            <person name="Brawand D."/>
            <person name="Wagner C.E."/>
            <person name="Li Y.I."/>
            <person name="Malinsky M."/>
            <person name="Keller I."/>
            <person name="Fan S."/>
            <person name="Simakov O."/>
            <person name="Ng A.Y."/>
            <person name="Lim Z.W."/>
            <person name="Bezault E."/>
            <person name="Turner-Maier J."/>
            <person name="Johnson J."/>
            <person name="Alcazar R."/>
            <person name="Noh H.J."/>
            <person name="Russell P."/>
            <person name="Aken B."/>
            <person name="Alfoldi J."/>
            <person name="Amemiya C."/>
            <person name="Azzouzi N."/>
            <person name="Baroiller J.F."/>
            <person name="Barloy-Hubler F."/>
            <person name="Berlin A."/>
            <person name="Bloomquist R."/>
            <person name="Carleton K.L."/>
            <person name="Conte M.A."/>
            <person name="D'Cotta H."/>
            <person name="Eshel O."/>
            <person name="Gaffney L."/>
            <person name="Galibert F."/>
            <person name="Gante H.F."/>
            <person name="Gnerre S."/>
            <person name="Greuter L."/>
            <person name="Guyon R."/>
            <person name="Haddad N.S."/>
            <person name="Haerty W."/>
            <person name="Harris R.M."/>
            <person name="Hofmann H.A."/>
            <person name="Hourlier T."/>
            <person name="Hulata G."/>
            <person name="Jaffe D.B."/>
            <person name="Lara M."/>
            <person name="Lee A.P."/>
            <person name="MacCallum I."/>
            <person name="Mwaiko S."/>
            <person name="Nikaido M."/>
            <person name="Nishihara H."/>
            <person name="Ozouf-Costaz C."/>
            <person name="Penman D.J."/>
            <person name="Przybylski D."/>
            <person name="Rakotomanga M."/>
            <person name="Renn S.C.P."/>
            <person name="Ribeiro F.J."/>
            <person name="Ron M."/>
            <person name="Salzburger W."/>
            <person name="Sanchez-Pulido L."/>
            <person name="Santos M.E."/>
            <person name="Searle S."/>
            <person name="Sharpe T."/>
            <person name="Swofford R."/>
            <person name="Tan F.J."/>
            <person name="Williams L."/>
            <person name="Young S."/>
            <person name="Yin S."/>
            <person name="Okada N."/>
            <person name="Kocher T.D."/>
            <person name="Miska E.A."/>
            <person name="Lander E.S."/>
            <person name="Venkatesh B."/>
            <person name="Fernald R.D."/>
            <person name="Meyer A."/>
            <person name="Ponting C.P."/>
            <person name="Streelman J.T."/>
            <person name="Lindblad-Toh K."/>
            <person name="Seehausen O."/>
            <person name="Di Palma F."/>
        </authorList>
    </citation>
    <scope>NUCLEOTIDE SEQUENCE</scope>
</reference>
<dbReference type="GO" id="GO:0007018">
    <property type="term" value="P:microtubule-based movement"/>
    <property type="evidence" value="ECO:0007669"/>
    <property type="project" value="InterPro"/>
</dbReference>
<protein>
    <recommendedName>
        <fullName evidence="1">Dynein heavy chain hydrolytic ATP-binding dynein motor region domain-containing protein</fullName>
    </recommendedName>
</protein>
<dbReference type="PANTHER" id="PTHR22878:SF71">
    <property type="entry name" value="DYNEIN, AXONEMAL, HEAVY CHAIN 3"/>
    <property type="match status" value="1"/>
</dbReference>
<dbReference type="Ensembl" id="ENSMZET00005013078.1">
    <property type="protein sequence ID" value="ENSMZEP00005012635.1"/>
    <property type="gene ID" value="ENSMZEG00005009477.1"/>
</dbReference>
<sequence length="202" mass="22649">MRAVKSVLTAENASVLLLRGLMDVNMAKCLAQDVPLFQVSDFVPLVLLNPDYDLLLKALSDNIAKLNLQPVPWFIGKIIQVYEMMLVCHGFMIVGDPLGGKTSVYKVLTPALGDLYNAKFMDEFAMDQLYGCFDPVSHDGVLATSFRDHLHLSPPQKIDGHLAEAPVRPNLLPCSRCSLMNMKRFHWRPLHTLQVRVNIAVY</sequence>
<dbReference type="AlphaFoldDB" id="A0A3P9BRR4"/>
<evidence type="ECO:0000313" key="2">
    <source>
        <dbReference type="Ensembl" id="ENSMZEP00005012635.1"/>
    </source>
</evidence>
<dbReference type="GO" id="GO:0030286">
    <property type="term" value="C:dynein complex"/>
    <property type="evidence" value="ECO:0007669"/>
    <property type="project" value="InterPro"/>
</dbReference>
<dbReference type="InterPro" id="IPR027417">
    <property type="entry name" value="P-loop_NTPase"/>
</dbReference>
<dbReference type="PANTHER" id="PTHR22878">
    <property type="entry name" value="DYNEIN HEAVY CHAIN 6, AXONEMAL-LIKE-RELATED"/>
    <property type="match status" value="1"/>
</dbReference>
<name>A0A3P9BRR4_9CICH</name>
<evidence type="ECO:0000259" key="1">
    <source>
        <dbReference type="Pfam" id="PF12774"/>
    </source>
</evidence>
<keyword evidence="3" id="KW-1185">Reference proteome</keyword>
<dbReference type="InterPro" id="IPR035699">
    <property type="entry name" value="AAA_6"/>
</dbReference>
<dbReference type="GO" id="GO:0005524">
    <property type="term" value="F:ATP binding"/>
    <property type="evidence" value="ECO:0007669"/>
    <property type="project" value="InterPro"/>
</dbReference>
<feature type="domain" description="Dynein heavy chain hydrolytic ATP-binding dynein motor region" evidence="1">
    <location>
        <begin position="9"/>
        <end position="102"/>
    </location>
</feature>
<evidence type="ECO:0000313" key="3">
    <source>
        <dbReference type="Proteomes" id="UP000265160"/>
    </source>
</evidence>
<dbReference type="Proteomes" id="UP000265160">
    <property type="component" value="LG22"/>
</dbReference>
<dbReference type="GO" id="GO:0045505">
    <property type="term" value="F:dynein intermediate chain binding"/>
    <property type="evidence" value="ECO:0007669"/>
    <property type="project" value="InterPro"/>
</dbReference>
<dbReference type="GO" id="GO:0051959">
    <property type="term" value="F:dynein light intermediate chain binding"/>
    <property type="evidence" value="ECO:0007669"/>
    <property type="project" value="InterPro"/>
</dbReference>
<dbReference type="Pfam" id="PF12774">
    <property type="entry name" value="AAA_6"/>
    <property type="match status" value="1"/>
</dbReference>
<dbReference type="GeneTree" id="ENSGT00940000154959"/>
<proteinExistence type="predicted"/>
<dbReference type="InterPro" id="IPR026983">
    <property type="entry name" value="DHC"/>
</dbReference>
<reference evidence="2" key="2">
    <citation type="submission" date="2025-08" db="UniProtKB">
        <authorList>
            <consortium name="Ensembl"/>
        </authorList>
    </citation>
    <scope>IDENTIFICATION</scope>
</reference>
<accession>A0A3P9BRR4</accession>
<dbReference type="Gene3D" id="3.40.50.300">
    <property type="entry name" value="P-loop containing nucleotide triphosphate hydrolases"/>
    <property type="match status" value="1"/>
</dbReference>